<evidence type="ECO:0000256" key="3">
    <source>
        <dbReference type="SAM" id="MobiDB-lite"/>
    </source>
</evidence>
<keyword evidence="6" id="KW-1185">Reference proteome</keyword>
<feature type="domain" description="PAP-associated" evidence="4">
    <location>
        <begin position="6"/>
        <end position="39"/>
    </location>
</feature>
<dbReference type="Pfam" id="PF03828">
    <property type="entry name" value="PAP_assoc"/>
    <property type="match status" value="1"/>
</dbReference>
<protein>
    <recommendedName>
        <fullName evidence="4">PAP-associated domain-containing protein</fullName>
    </recommendedName>
</protein>
<evidence type="ECO:0000256" key="1">
    <source>
        <dbReference type="ARBA" id="ARBA00022723"/>
    </source>
</evidence>
<dbReference type="Proteomes" id="UP001287356">
    <property type="component" value="Unassembled WGS sequence"/>
</dbReference>
<evidence type="ECO:0000313" key="6">
    <source>
        <dbReference type="Proteomes" id="UP001287356"/>
    </source>
</evidence>
<feature type="region of interest" description="Disordered" evidence="3">
    <location>
        <begin position="121"/>
        <end position="147"/>
    </location>
</feature>
<sequence length="147" mass="15901">MDPRHHLGELLLEFLDLYGNNFDYTKLAICLDPPKYIPKVGFYVRSLSQSFMKGRAQAGDDAGNVVAALSQEETAEMKFQKALADETRMAEVLESFHLWTPKGGVSGGGVAEGVRRSGGCLAEDKGAAGDSADPRPNMSHTQLKLAD</sequence>
<name>A0AAE0MZ21_9PEZI</name>
<keyword evidence="2" id="KW-0460">Magnesium</keyword>
<feature type="compositionally biased region" description="Polar residues" evidence="3">
    <location>
        <begin position="138"/>
        <end position="147"/>
    </location>
</feature>
<accession>A0AAE0MZ21</accession>
<dbReference type="GO" id="GO:0046872">
    <property type="term" value="F:metal ion binding"/>
    <property type="evidence" value="ECO:0007669"/>
    <property type="project" value="UniProtKB-KW"/>
</dbReference>
<gene>
    <name evidence="5" type="ORF">B0T24DRAFT_712104</name>
</gene>
<evidence type="ECO:0000259" key="4">
    <source>
        <dbReference type="Pfam" id="PF03828"/>
    </source>
</evidence>
<dbReference type="InterPro" id="IPR002058">
    <property type="entry name" value="PAP_assoc"/>
</dbReference>
<comment type="caution">
    <text evidence="5">The sequence shown here is derived from an EMBL/GenBank/DDBJ whole genome shotgun (WGS) entry which is preliminary data.</text>
</comment>
<dbReference type="EMBL" id="JAULSN010000009">
    <property type="protein sequence ID" value="KAK3364826.1"/>
    <property type="molecule type" value="Genomic_DNA"/>
</dbReference>
<evidence type="ECO:0000313" key="5">
    <source>
        <dbReference type="EMBL" id="KAK3364826.1"/>
    </source>
</evidence>
<evidence type="ECO:0000256" key="2">
    <source>
        <dbReference type="ARBA" id="ARBA00022842"/>
    </source>
</evidence>
<reference evidence="5" key="2">
    <citation type="submission" date="2023-06" db="EMBL/GenBank/DDBJ databases">
        <authorList>
            <consortium name="Lawrence Berkeley National Laboratory"/>
            <person name="Haridas S."/>
            <person name="Hensen N."/>
            <person name="Bonometti L."/>
            <person name="Westerberg I."/>
            <person name="Brannstrom I.O."/>
            <person name="Guillou S."/>
            <person name="Cros-Aarteil S."/>
            <person name="Calhoun S."/>
            <person name="Kuo A."/>
            <person name="Mondo S."/>
            <person name="Pangilinan J."/>
            <person name="Riley R."/>
            <person name="Labutti K."/>
            <person name="Andreopoulos B."/>
            <person name="Lipzen A."/>
            <person name="Chen C."/>
            <person name="Yanf M."/>
            <person name="Daum C."/>
            <person name="Ng V."/>
            <person name="Clum A."/>
            <person name="Steindorff A."/>
            <person name="Ohm R."/>
            <person name="Martin F."/>
            <person name="Silar P."/>
            <person name="Natvig D."/>
            <person name="Lalanne C."/>
            <person name="Gautier V."/>
            <person name="Ament-Velasquez S.L."/>
            <person name="Kruys A."/>
            <person name="Hutchinson M.I."/>
            <person name="Powell A.J."/>
            <person name="Barry K."/>
            <person name="Miller A.N."/>
            <person name="Grigoriev I.V."/>
            <person name="Debuchy R."/>
            <person name="Gladieux P."/>
            <person name="Thoren M.H."/>
            <person name="Johannesson H."/>
        </authorList>
    </citation>
    <scope>NUCLEOTIDE SEQUENCE</scope>
    <source>
        <strain evidence="5">CBS 958.72</strain>
    </source>
</reference>
<reference evidence="5" key="1">
    <citation type="journal article" date="2023" name="Mol. Phylogenet. Evol.">
        <title>Genome-scale phylogeny and comparative genomics of the fungal order Sordariales.</title>
        <authorList>
            <person name="Hensen N."/>
            <person name="Bonometti L."/>
            <person name="Westerberg I."/>
            <person name="Brannstrom I.O."/>
            <person name="Guillou S."/>
            <person name="Cros-Aarteil S."/>
            <person name="Calhoun S."/>
            <person name="Haridas S."/>
            <person name="Kuo A."/>
            <person name="Mondo S."/>
            <person name="Pangilinan J."/>
            <person name="Riley R."/>
            <person name="LaButti K."/>
            <person name="Andreopoulos B."/>
            <person name="Lipzen A."/>
            <person name="Chen C."/>
            <person name="Yan M."/>
            <person name="Daum C."/>
            <person name="Ng V."/>
            <person name="Clum A."/>
            <person name="Steindorff A."/>
            <person name="Ohm R.A."/>
            <person name="Martin F."/>
            <person name="Silar P."/>
            <person name="Natvig D.O."/>
            <person name="Lalanne C."/>
            <person name="Gautier V."/>
            <person name="Ament-Velasquez S.L."/>
            <person name="Kruys A."/>
            <person name="Hutchinson M.I."/>
            <person name="Powell A.J."/>
            <person name="Barry K."/>
            <person name="Miller A.N."/>
            <person name="Grigoriev I.V."/>
            <person name="Debuchy R."/>
            <person name="Gladieux P."/>
            <person name="Hiltunen Thoren M."/>
            <person name="Johannesson H."/>
        </authorList>
    </citation>
    <scope>NUCLEOTIDE SEQUENCE</scope>
    <source>
        <strain evidence="5">CBS 958.72</strain>
    </source>
</reference>
<proteinExistence type="predicted"/>
<dbReference type="Gene3D" id="1.10.1410.10">
    <property type="match status" value="1"/>
</dbReference>
<dbReference type="AlphaFoldDB" id="A0AAE0MZ21"/>
<dbReference type="SUPFAM" id="SSF81631">
    <property type="entry name" value="PAP/OAS1 substrate-binding domain"/>
    <property type="match status" value="1"/>
</dbReference>
<keyword evidence="1" id="KW-0479">Metal-binding</keyword>
<organism evidence="5 6">
    <name type="scientific">Lasiosphaeria ovina</name>
    <dbReference type="NCBI Taxonomy" id="92902"/>
    <lineage>
        <taxon>Eukaryota</taxon>
        <taxon>Fungi</taxon>
        <taxon>Dikarya</taxon>
        <taxon>Ascomycota</taxon>
        <taxon>Pezizomycotina</taxon>
        <taxon>Sordariomycetes</taxon>
        <taxon>Sordariomycetidae</taxon>
        <taxon>Sordariales</taxon>
        <taxon>Lasiosphaeriaceae</taxon>
        <taxon>Lasiosphaeria</taxon>
    </lineage>
</organism>